<keyword evidence="1" id="KW-0812">Transmembrane</keyword>
<feature type="domain" description="Tf2-1-like SH3-like" evidence="2">
    <location>
        <begin position="60"/>
        <end position="87"/>
    </location>
</feature>
<accession>A0A3N0YP03</accession>
<dbReference type="OrthoDB" id="6285106at2759"/>
<evidence type="ECO:0000313" key="4">
    <source>
        <dbReference type="Proteomes" id="UP000281406"/>
    </source>
</evidence>
<feature type="transmembrane region" description="Helical" evidence="1">
    <location>
        <begin position="23"/>
        <end position="46"/>
    </location>
</feature>
<sequence>MSKTVLSAKAETGGEEEAPEHTAIIAGVVTALVLLVFLTLLAVYYINTHPTVAPPFYLMQPVTYQLQLPPQYRIHPTFHVSLLKPHHPFVSVSTGPDGGTVTDTSGSTNHNALNHQNTDNRHLHLIKHLINISIKSTHTHHLIVRSRLHYTYLYAYLKDSL</sequence>
<evidence type="ECO:0000259" key="2">
    <source>
        <dbReference type="Pfam" id="PF24626"/>
    </source>
</evidence>
<keyword evidence="1" id="KW-0472">Membrane</keyword>
<evidence type="ECO:0000256" key="1">
    <source>
        <dbReference type="SAM" id="Phobius"/>
    </source>
</evidence>
<dbReference type="InterPro" id="IPR056924">
    <property type="entry name" value="SH3_Tf2-1"/>
</dbReference>
<dbReference type="EMBL" id="RJVU01035117">
    <property type="protein sequence ID" value="ROL47935.1"/>
    <property type="molecule type" value="Genomic_DNA"/>
</dbReference>
<evidence type="ECO:0000313" key="3">
    <source>
        <dbReference type="EMBL" id="ROL47935.1"/>
    </source>
</evidence>
<dbReference type="AlphaFoldDB" id="A0A3N0YP03"/>
<protein>
    <recommendedName>
        <fullName evidence="2">Tf2-1-like SH3-like domain-containing protein</fullName>
    </recommendedName>
</protein>
<keyword evidence="1" id="KW-1133">Transmembrane helix</keyword>
<name>A0A3N0YP03_ANAGA</name>
<comment type="caution">
    <text evidence="3">The sequence shown here is derived from an EMBL/GenBank/DDBJ whole genome shotgun (WGS) entry which is preliminary data.</text>
</comment>
<proteinExistence type="predicted"/>
<keyword evidence="4" id="KW-1185">Reference proteome</keyword>
<dbReference type="Proteomes" id="UP000281406">
    <property type="component" value="Unassembled WGS sequence"/>
</dbReference>
<gene>
    <name evidence="3" type="ORF">DPX16_23719</name>
</gene>
<dbReference type="Pfam" id="PF24626">
    <property type="entry name" value="SH3_Tf2-1"/>
    <property type="match status" value="1"/>
</dbReference>
<organism evidence="3 4">
    <name type="scientific">Anabarilius grahami</name>
    <name type="common">Kanglang fish</name>
    <name type="synonym">Barilius grahami</name>
    <dbReference type="NCBI Taxonomy" id="495550"/>
    <lineage>
        <taxon>Eukaryota</taxon>
        <taxon>Metazoa</taxon>
        <taxon>Chordata</taxon>
        <taxon>Craniata</taxon>
        <taxon>Vertebrata</taxon>
        <taxon>Euteleostomi</taxon>
        <taxon>Actinopterygii</taxon>
        <taxon>Neopterygii</taxon>
        <taxon>Teleostei</taxon>
        <taxon>Ostariophysi</taxon>
        <taxon>Cypriniformes</taxon>
        <taxon>Xenocyprididae</taxon>
        <taxon>Xenocypridinae</taxon>
        <taxon>Xenocypridinae incertae sedis</taxon>
        <taxon>Anabarilius</taxon>
    </lineage>
</organism>
<reference evidence="3 4" key="1">
    <citation type="submission" date="2018-10" db="EMBL/GenBank/DDBJ databases">
        <title>Genome assembly for a Yunnan-Guizhou Plateau 3E fish, Anabarilius grahami (Regan), and its evolutionary and genetic applications.</title>
        <authorList>
            <person name="Jiang W."/>
        </authorList>
    </citation>
    <scope>NUCLEOTIDE SEQUENCE [LARGE SCALE GENOMIC DNA]</scope>
    <source>
        <strain evidence="3">AG-KIZ</strain>
        <tissue evidence="3">Muscle</tissue>
    </source>
</reference>